<keyword evidence="1" id="KW-0175">Coiled coil</keyword>
<organism evidence="3 4">
    <name type="scientific">Nitrosomonas eutropha</name>
    <dbReference type="NCBI Taxonomy" id="916"/>
    <lineage>
        <taxon>Bacteria</taxon>
        <taxon>Pseudomonadati</taxon>
        <taxon>Pseudomonadota</taxon>
        <taxon>Betaproteobacteria</taxon>
        <taxon>Nitrosomonadales</taxon>
        <taxon>Nitrosomonadaceae</taxon>
        <taxon>Nitrosomonas</taxon>
    </lineage>
</organism>
<protein>
    <recommendedName>
        <fullName evidence="5">Lipopolysaccharide assembly protein A domain-containing protein</fullName>
    </recommendedName>
</protein>
<evidence type="ECO:0000313" key="3">
    <source>
        <dbReference type="EMBL" id="PXV82469.1"/>
    </source>
</evidence>
<accession>A0ABX5M867</accession>
<dbReference type="EMBL" id="QICQ01000007">
    <property type="protein sequence ID" value="PXV82469.1"/>
    <property type="molecule type" value="Genomic_DNA"/>
</dbReference>
<evidence type="ECO:0000256" key="2">
    <source>
        <dbReference type="SAM" id="Phobius"/>
    </source>
</evidence>
<reference evidence="3 4" key="1">
    <citation type="submission" date="2018-04" db="EMBL/GenBank/DDBJ databases">
        <title>Active sludge and wastewater microbial communities from Klosterneuburg, Austria.</title>
        <authorList>
            <person name="Wagner M."/>
        </authorList>
    </citation>
    <scope>NUCLEOTIDE SEQUENCE [LARGE SCALE GENOMIC DNA]</scope>
    <source>
        <strain evidence="3 4">Nm 57</strain>
    </source>
</reference>
<evidence type="ECO:0000256" key="1">
    <source>
        <dbReference type="SAM" id="Coils"/>
    </source>
</evidence>
<keyword evidence="4" id="KW-1185">Reference proteome</keyword>
<evidence type="ECO:0000313" key="4">
    <source>
        <dbReference type="Proteomes" id="UP000247780"/>
    </source>
</evidence>
<name>A0ABX5M867_9PROT</name>
<feature type="transmembrane region" description="Helical" evidence="2">
    <location>
        <begin position="73"/>
        <end position="91"/>
    </location>
</feature>
<feature type="coiled-coil region" evidence="1">
    <location>
        <begin position="93"/>
        <end position="120"/>
    </location>
</feature>
<keyword evidence="2" id="KW-1133">Transmembrane helix</keyword>
<feature type="transmembrane region" description="Helical" evidence="2">
    <location>
        <begin position="30"/>
        <end position="53"/>
    </location>
</feature>
<proteinExistence type="predicted"/>
<sequence length="134" mass="15340">MQQKSKSKNMREAELSFLKLSKILDVCVQLITYLIKWSVIAFVTYYVYLSIISISGKNTSADIAISVLFELELLSKLMALVGVGGTIYGFLQRKLRKDTIERLQTRITELEKDVDQNRSSSNLTKRGDTRLEDR</sequence>
<dbReference type="RefSeq" id="WP_011634537.1">
    <property type="nucleotide sequence ID" value="NZ_QICQ01000007.1"/>
</dbReference>
<dbReference type="Proteomes" id="UP000247780">
    <property type="component" value="Unassembled WGS sequence"/>
</dbReference>
<keyword evidence="2" id="KW-0812">Transmembrane</keyword>
<evidence type="ECO:0008006" key="5">
    <source>
        <dbReference type="Google" id="ProtNLM"/>
    </source>
</evidence>
<keyword evidence="2" id="KW-0472">Membrane</keyword>
<comment type="caution">
    <text evidence="3">The sequence shown here is derived from an EMBL/GenBank/DDBJ whole genome shotgun (WGS) entry which is preliminary data.</text>
</comment>
<gene>
    <name evidence="3" type="ORF">C8R14_10741</name>
</gene>